<dbReference type="PANTHER" id="PTHR42470">
    <property type="entry name" value="VAST DOMAIN-CONTAINING PROTEIN"/>
    <property type="match status" value="1"/>
</dbReference>
<keyword evidence="3" id="KW-1185">Reference proteome</keyword>
<sequence>EIEVHRQILAFSIWHDHSMVRIYGHCPLVDGKKTTFYRHPIHKFDFTALEGKEKWIAYKFTNS</sequence>
<accession>A0A0C3GSQ6</accession>
<reference evidence="2 3" key="1">
    <citation type="submission" date="2014-04" db="EMBL/GenBank/DDBJ databases">
        <authorList>
            <consortium name="DOE Joint Genome Institute"/>
            <person name="Kuo A."/>
            <person name="Martino E."/>
            <person name="Perotto S."/>
            <person name="Kohler A."/>
            <person name="Nagy L.G."/>
            <person name="Floudas D."/>
            <person name="Copeland A."/>
            <person name="Barry K.W."/>
            <person name="Cichocki N."/>
            <person name="Veneault-Fourrey C."/>
            <person name="LaButti K."/>
            <person name="Lindquist E.A."/>
            <person name="Lipzen A."/>
            <person name="Lundell T."/>
            <person name="Morin E."/>
            <person name="Murat C."/>
            <person name="Sun H."/>
            <person name="Tunlid A."/>
            <person name="Henrissat B."/>
            <person name="Grigoriev I.V."/>
            <person name="Hibbett D.S."/>
            <person name="Martin F."/>
            <person name="Nordberg H.P."/>
            <person name="Cantor M.N."/>
            <person name="Hua S.X."/>
        </authorList>
    </citation>
    <scope>NUCLEOTIDE SEQUENCE [LARGE SCALE GENOMIC DNA]</scope>
    <source>
        <strain evidence="2 3">Zn</strain>
    </source>
</reference>
<dbReference type="OrthoDB" id="5132737at2759"/>
<feature type="non-terminal residue" evidence="2">
    <location>
        <position position="1"/>
    </location>
</feature>
<dbReference type="AlphaFoldDB" id="A0A0C3GSQ6"/>
<dbReference type="HOGENOM" id="CLU_2892102_0_0_1"/>
<protein>
    <recommendedName>
        <fullName evidence="1">DUF7924 domain-containing protein</fullName>
    </recommendedName>
</protein>
<proteinExistence type="predicted"/>
<name>A0A0C3GSQ6_OIDMZ</name>
<feature type="non-terminal residue" evidence="2">
    <location>
        <position position="63"/>
    </location>
</feature>
<dbReference type="Pfam" id="PF25545">
    <property type="entry name" value="DUF7924"/>
    <property type="match status" value="1"/>
</dbReference>
<gene>
    <name evidence="2" type="ORF">OIDMADRAFT_95523</name>
</gene>
<reference evidence="3" key="2">
    <citation type="submission" date="2015-01" db="EMBL/GenBank/DDBJ databases">
        <title>Evolutionary Origins and Diversification of the Mycorrhizal Mutualists.</title>
        <authorList>
            <consortium name="DOE Joint Genome Institute"/>
            <consortium name="Mycorrhizal Genomics Consortium"/>
            <person name="Kohler A."/>
            <person name="Kuo A."/>
            <person name="Nagy L.G."/>
            <person name="Floudas D."/>
            <person name="Copeland A."/>
            <person name="Barry K.W."/>
            <person name="Cichocki N."/>
            <person name="Veneault-Fourrey C."/>
            <person name="LaButti K."/>
            <person name="Lindquist E.A."/>
            <person name="Lipzen A."/>
            <person name="Lundell T."/>
            <person name="Morin E."/>
            <person name="Murat C."/>
            <person name="Riley R."/>
            <person name="Ohm R."/>
            <person name="Sun H."/>
            <person name="Tunlid A."/>
            <person name="Henrissat B."/>
            <person name="Grigoriev I.V."/>
            <person name="Hibbett D.S."/>
            <person name="Martin F."/>
        </authorList>
    </citation>
    <scope>NUCLEOTIDE SEQUENCE [LARGE SCALE GENOMIC DNA]</scope>
    <source>
        <strain evidence="3">Zn</strain>
    </source>
</reference>
<evidence type="ECO:0000313" key="2">
    <source>
        <dbReference type="EMBL" id="KIM93486.1"/>
    </source>
</evidence>
<evidence type="ECO:0000259" key="1">
    <source>
        <dbReference type="Pfam" id="PF25545"/>
    </source>
</evidence>
<dbReference type="EMBL" id="KN832895">
    <property type="protein sequence ID" value="KIM93486.1"/>
    <property type="molecule type" value="Genomic_DNA"/>
</dbReference>
<dbReference type="Proteomes" id="UP000054321">
    <property type="component" value="Unassembled WGS sequence"/>
</dbReference>
<organism evidence="2 3">
    <name type="scientific">Oidiodendron maius (strain Zn)</name>
    <dbReference type="NCBI Taxonomy" id="913774"/>
    <lineage>
        <taxon>Eukaryota</taxon>
        <taxon>Fungi</taxon>
        <taxon>Dikarya</taxon>
        <taxon>Ascomycota</taxon>
        <taxon>Pezizomycotina</taxon>
        <taxon>Leotiomycetes</taxon>
        <taxon>Leotiomycetes incertae sedis</taxon>
        <taxon>Myxotrichaceae</taxon>
        <taxon>Oidiodendron</taxon>
    </lineage>
</organism>
<dbReference type="InParanoid" id="A0A0C3GSQ6"/>
<evidence type="ECO:0000313" key="3">
    <source>
        <dbReference type="Proteomes" id="UP000054321"/>
    </source>
</evidence>
<dbReference type="InterPro" id="IPR057684">
    <property type="entry name" value="DUF7924"/>
</dbReference>
<feature type="domain" description="DUF7924" evidence="1">
    <location>
        <begin position="3"/>
        <end position="62"/>
    </location>
</feature>
<dbReference type="STRING" id="913774.A0A0C3GSQ6"/>
<dbReference type="PANTHER" id="PTHR42470:SF2">
    <property type="match status" value="1"/>
</dbReference>